<gene>
    <name evidence="1" type="ORF">ABHF33_01675</name>
</gene>
<evidence type="ECO:0000313" key="1">
    <source>
        <dbReference type="EMBL" id="XBM01017.1"/>
    </source>
</evidence>
<sequence>MTTAEKLIEPCRAEWLNKQCACQFLDPALLKAELEASPDLIGLADEIAHSRPHLFSATMVFITPAQRDQMQAIIRAVSDLAAMPVWQNQVLANAPAAAQIDFGQDGVFFGYDFHLGENGPQLIEINTNAGGAMLNLALARAQTACCKACPPLTAAPKTLDELENTWLAMFEQEWCAQRGTARPRSIAIIDEAPKQQYLYPEFLLFQRLFEAAGIHCQVADPSELRWHDGQLWLGDEAIDMVYNRLTDFYFEQANTQALWLAFAAGDVVVTPTPRAHALYADKRHLAALSSPEHLASYQLADSIIATLQAGIPRTFQVTAANADELWSQRRQLFFKPASGYGSKATYRGDKLTKRVWGEILAANYVAQTIAPPSERYVAIEDNRTADLKFDIRAYVYRGEIQLFAARLYSGQTTNFRTQGGGFAPVYITEGASF</sequence>
<protein>
    <recommendedName>
        <fullName evidence="2">Circularly permuted type 2 ATP-grasp protein</fullName>
    </recommendedName>
</protein>
<dbReference type="SUPFAM" id="SSF56059">
    <property type="entry name" value="Glutathione synthetase ATP-binding domain-like"/>
    <property type="match status" value="1"/>
</dbReference>
<accession>A0AAU7FAE2</accession>
<proteinExistence type="predicted"/>
<evidence type="ECO:0008006" key="2">
    <source>
        <dbReference type="Google" id="ProtNLM"/>
    </source>
</evidence>
<dbReference type="AlphaFoldDB" id="A0AAU7FAE2"/>
<dbReference type="RefSeq" id="WP_348945338.1">
    <property type="nucleotide sequence ID" value="NZ_CP157355.1"/>
</dbReference>
<organism evidence="1">
    <name type="scientific">Chitinibacter mangrovi</name>
    <dbReference type="NCBI Taxonomy" id="3153927"/>
    <lineage>
        <taxon>Bacteria</taxon>
        <taxon>Pseudomonadati</taxon>
        <taxon>Pseudomonadota</taxon>
        <taxon>Betaproteobacteria</taxon>
        <taxon>Neisseriales</taxon>
        <taxon>Chitinibacteraceae</taxon>
        <taxon>Chitinibacter</taxon>
    </lineage>
</organism>
<name>A0AAU7FAE2_9NEIS</name>
<dbReference type="EMBL" id="CP157355">
    <property type="protein sequence ID" value="XBM01017.1"/>
    <property type="molecule type" value="Genomic_DNA"/>
</dbReference>
<dbReference type="KEGG" id="cmav:ABHF33_01675"/>
<reference evidence="1" key="1">
    <citation type="submission" date="2024-05" db="EMBL/GenBank/DDBJ databases">
        <authorList>
            <person name="Yang L."/>
            <person name="Pan L."/>
        </authorList>
    </citation>
    <scope>NUCLEOTIDE SEQUENCE</scope>
    <source>
        <strain evidence="1">FCG-7</strain>
    </source>
</reference>